<evidence type="ECO:0000256" key="1">
    <source>
        <dbReference type="ARBA" id="ARBA00022679"/>
    </source>
</evidence>
<keyword evidence="2 5" id="KW-0547">Nucleotide-binding</keyword>
<evidence type="ECO:0000313" key="7">
    <source>
        <dbReference type="EMBL" id="UXI68115.1"/>
    </source>
</evidence>
<evidence type="ECO:0000256" key="6">
    <source>
        <dbReference type="RuleBase" id="RU004046"/>
    </source>
</evidence>
<dbReference type="CDD" id="cd24008">
    <property type="entry name" value="ASKHA_NBD_GLK"/>
    <property type="match status" value="1"/>
</dbReference>
<evidence type="ECO:0000256" key="3">
    <source>
        <dbReference type="ARBA" id="ARBA00022777"/>
    </source>
</evidence>
<keyword evidence="5" id="KW-0963">Cytoplasm</keyword>
<dbReference type="Proteomes" id="UP001064632">
    <property type="component" value="Chromosome"/>
</dbReference>
<dbReference type="Gene3D" id="3.40.367.20">
    <property type="match status" value="1"/>
</dbReference>
<evidence type="ECO:0000256" key="2">
    <source>
        <dbReference type="ARBA" id="ARBA00022741"/>
    </source>
</evidence>
<keyword evidence="1 5" id="KW-0808">Transferase</keyword>
<protein>
    <recommendedName>
        <fullName evidence="5">Glucokinase</fullName>
        <ecNumber evidence="5">2.7.1.2</ecNumber>
    </recommendedName>
    <alternativeName>
        <fullName evidence="5">Glucose kinase</fullName>
    </alternativeName>
</protein>
<dbReference type="PANTHER" id="PTHR47690:SF1">
    <property type="entry name" value="GLUCOKINASE"/>
    <property type="match status" value="1"/>
</dbReference>
<dbReference type="EMBL" id="CP104694">
    <property type="protein sequence ID" value="UXI68115.1"/>
    <property type="molecule type" value="Genomic_DNA"/>
</dbReference>
<keyword evidence="4 5" id="KW-0067">ATP-binding</keyword>
<dbReference type="EC" id="2.7.1.2" evidence="5"/>
<sequence>MSTKSQPDNEGGCDLVADIGGTNARFALSRQEQGKRVLLEVQSLPGAAFDSLEAAVRHYLASVRAQPTRAAIAVACPADKDDIQFTNSAWSFNRRQLQRSLHLQQLEILNDFGAVARAVPQLAPSDVVTLHGTLSPLRGPVTVLGPGTGLGVAQLVGSSAQGWAVVETEGGHAGFAPIDEEDRRIAAWLSERVGRVSNERILCGNGLSQVHAALRGDADLTDPARIVAAALAGDPDSAKTLQRFCAILGSAAGDAVLLQGARTLVIAGGIVPRFVEFLRQSPFHARFLAKGRLAAYLADVAIHVVVHPSPGLLGAALALPDRTIDLP</sequence>
<dbReference type="Pfam" id="PF02685">
    <property type="entry name" value="Glucokinase"/>
    <property type="match status" value="1"/>
</dbReference>
<dbReference type="NCBIfam" id="TIGR00749">
    <property type="entry name" value="glk"/>
    <property type="match status" value="1"/>
</dbReference>
<keyword evidence="8" id="KW-1185">Reference proteome</keyword>
<reference evidence="7" key="1">
    <citation type="submission" date="2022-09" db="EMBL/GenBank/DDBJ databases">
        <title>Tahibacter sp. nov., isolated from a fresh water.</title>
        <authorList>
            <person name="Baek J.H."/>
            <person name="Lee J.K."/>
            <person name="Kim J.M."/>
            <person name="Jeon C.O."/>
        </authorList>
    </citation>
    <scope>NUCLEOTIDE SEQUENCE</scope>
    <source>
        <strain evidence="7">W38</strain>
    </source>
</reference>
<keyword evidence="5" id="KW-0324">Glycolysis</keyword>
<dbReference type="RefSeq" id="WP_261695077.1">
    <property type="nucleotide sequence ID" value="NZ_CP104694.1"/>
</dbReference>
<evidence type="ECO:0000256" key="5">
    <source>
        <dbReference type="HAMAP-Rule" id="MF_00524"/>
    </source>
</evidence>
<dbReference type="InterPro" id="IPR050201">
    <property type="entry name" value="Bacterial_glucokinase"/>
</dbReference>
<dbReference type="InterPro" id="IPR043129">
    <property type="entry name" value="ATPase_NBD"/>
</dbReference>
<organism evidence="7 8">
    <name type="scientific">Tahibacter amnicola</name>
    <dbReference type="NCBI Taxonomy" id="2976241"/>
    <lineage>
        <taxon>Bacteria</taxon>
        <taxon>Pseudomonadati</taxon>
        <taxon>Pseudomonadota</taxon>
        <taxon>Gammaproteobacteria</taxon>
        <taxon>Lysobacterales</taxon>
        <taxon>Rhodanobacteraceae</taxon>
        <taxon>Tahibacter</taxon>
    </lineage>
</organism>
<feature type="binding site" evidence="5">
    <location>
        <begin position="17"/>
        <end position="22"/>
    </location>
    <ligand>
        <name>ATP</name>
        <dbReference type="ChEBI" id="CHEBI:30616"/>
    </ligand>
</feature>
<keyword evidence="3 5" id="KW-0418">Kinase</keyword>
<dbReference type="Gene3D" id="3.30.420.40">
    <property type="match status" value="1"/>
</dbReference>
<evidence type="ECO:0000256" key="4">
    <source>
        <dbReference type="ARBA" id="ARBA00022840"/>
    </source>
</evidence>
<dbReference type="HAMAP" id="MF_00524">
    <property type="entry name" value="Glucokinase"/>
    <property type="match status" value="1"/>
</dbReference>
<dbReference type="PANTHER" id="PTHR47690">
    <property type="entry name" value="GLUCOKINASE"/>
    <property type="match status" value="1"/>
</dbReference>
<proteinExistence type="inferred from homology"/>
<evidence type="ECO:0000313" key="8">
    <source>
        <dbReference type="Proteomes" id="UP001064632"/>
    </source>
</evidence>
<dbReference type="InterPro" id="IPR003836">
    <property type="entry name" value="Glucokinase"/>
</dbReference>
<dbReference type="SUPFAM" id="SSF53067">
    <property type="entry name" value="Actin-like ATPase domain"/>
    <property type="match status" value="1"/>
</dbReference>
<name>A0ABY6BE81_9GAMM</name>
<comment type="catalytic activity">
    <reaction evidence="5">
        <text>D-glucose + ATP = D-glucose 6-phosphate + ADP + H(+)</text>
        <dbReference type="Rhea" id="RHEA:17825"/>
        <dbReference type="ChEBI" id="CHEBI:4167"/>
        <dbReference type="ChEBI" id="CHEBI:15378"/>
        <dbReference type="ChEBI" id="CHEBI:30616"/>
        <dbReference type="ChEBI" id="CHEBI:61548"/>
        <dbReference type="ChEBI" id="CHEBI:456216"/>
        <dbReference type="EC" id="2.7.1.2"/>
    </reaction>
</comment>
<accession>A0ABY6BE81</accession>
<comment type="subcellular location">
    <subcellularLocation>
        <location evidence="5">Cytoplasm</location>
    </subcellularLocation>
</comment>
<comment type="similarity">
    <text evidence="5 6">Belongs to the bacterial glucokinase family.</text>
</comment>
<gene>
    <name evidence="5 7" type="primary">glk</name>
    <name evidence="7" type="ORF">N4264_00230</name>
</gene>
<dbReference type="GO" id="GO:0004340">
    <property type="term" value="F:glucokinase activity"/>
    <property type="evidence" value="ECO:0007669"/>
    <property type="project" value="UniProtKB-EC"/>
</dbReference>